<keyword evidence="2" id="KW-0067">ATP-binding</keyword>
<evidence type="ECO:0000259" key="3">
    <source>
        <dbReference type="Pfam" id="PF01656"/>
    </source>
</evidence>
<accession>A0A7X3CSJ0</accession>
<name>A0A7X3CSJ0_9BACL</name>
<comment type="caution">
    <text evidence="4">The sequence shown here is derived from an EMBL/GenBank/DDBJ whole genome shotgun (WGS) entry which is preliminary data.</text>
</comment>
<dbReference type="InterPro" id="IPR027417">
    <property type="entry name" value="P-loop_NTPase"/>
</dbReference>
<dbReference type="GO" id="GO:0004715">
    <property type="term" value="F:non-membrane spanning protein tyrosine kinase activity"/>
    <property type="evidence" value="ECO:0007669"/>
    <property type="project" value="UniProtKB-EC"/>
</dbReference>
<protein>
    <submittedName>
        <fullName evidence="4">Polysaccharide biosynthesis tyrosine autokinase</fullName>
        <ecNumber evidence="4">2.7.10.2</ecNumber>
    </submittedName>
</protein>
<dbReference type="EMBL" id="WNZX01000006">
    <property type="protein sequence ID" value="MUG70826.1"/>
    <property type="molecule type" value="Genomic_DNA"/>
</dbReference>
<dbReference type="NCBIfam" id="TIGR01007">
    <property type="entry name" value="eps_fam"/>
    <property type="match status" value="1"/>
</dbReference>
<evidence type="ECO:0000313" key="5">
    <source>
        <dbReference type="Proteomes" id="UP000450917"/>
    </source>
</evidence>
<organism evidence="4 5">
    <name type="scientific">Paenibacillus validus</name>
    <dbReference type="NCBI Taxonomy" id="44253"/>
    <lineage>
        <taxon>Bacteria</taxon>
        <taxon>Bacillati</taxon>
        <taxon>Bacillota</taxon>
        <taxon>Bacilli</taxon>
        <taxon>Bacillales</taxon>
        <taxon>Paenibacillaceae</taxon>
        <taxon>Paenibacillus</taxon>
    </lineage>
</organism>
<feature type="domain" description="CobQ/CobB/MinD/ParA nucleotide binding" evidence="3">
    <location>
        <begin position="43"/>
        <end position="90"/>
    </location>
</feature>
<dbReference type="InterPro" id="IPR005702">
    <property type="entry name" value="Wzc-like_C"/>
</dbReference>
<dbReference type="PANTHER" id="PTHR32309:SF13">
    <property type="entry name" value="FERRIC ENTEROBACTIN TRANSPORT PROTEIN FEPE"/>
    <property type="match status" value="1"/>
</dbReference>
<dbReference type="GO" id="GO:0005524">
    <property type="term" value="F:ATP binding"/>
    <property type="evidence" value="ECO:0007669"/>
    <property type="project" value="UniProtKB-KW"/>
</dbReference>
<dbReference type="AlphaFoldDB" id="A0A7X3CSJ0"/>
<keyword evidence="5" id="KW-1185">Reference proteome</keyword>
<gene>
    <name evidence="4" type="ORF">GNP93_09055</name>
</gene>
<dbReference type="EC" id="2.7.10.2" evidence="4"/>
<reference evidence="4 5" key="1">
    <citation type="submission" date="2019-11" db="EMBL/GenBank/DDBJ databases">
        <title>Draft genome sequences of five Paenibacillus species of dairy origin.</title>
        <authorList>
            <person name="Olajide A.M."/>
            <person name="Chen S."/>
            <person name="Lapointe G."/>
        </authorList>
    </citation>
    <scope>NUCLEOTIDE SEQUENCE [LARGE SCALE GENOMIC DNA]</scope>
    <source>
        <strain evidence="4 5">2CS3</strain>
    </source>
</reference>
<dbReference type="GO" id="GO:0005886">
    <property type="term" value="C:plasma membrane"/>
    <property type="evidence" value="ECO:0007669"/>
    <property type="project" value="TreeGrafter"/>
</dbReference>
<keyword evidence="1" id="KW-0547">Nucleotide-binding</keyword>
<proteinExistence type="predicted"/>
<keyword evidence="4" id="KW-0418">Kinase</keyword>
<evidence type="ECO:0000256" key="1">
    <source>
        <dbReference type="ARBA" id="ARBA00022741"/>
    </source>
</evidence>
<dbReference type="Proteomes" id="UP000450917">
    <property type="component" value="Unassembled WGS sequence"/>
</dbReference>
<dbReference type="CDD" id="cd05387">
    <property type="entry name" value="BY-kinase"/>
    <property type="match status" value="1"/>
</dbReference>
<dbReference type="SUPFAM" id="SSF52540">
    <property type="entry name" value="P-loop containing nucleoside triphosphate hydrolases"/>
    <property type="match status" value="1"/>
</dbReference>
<dbReference type="PANTHER" id="PTHR32309">
    <property type="entry name" value="TYROSINE-PROTEIN KINASE"/>
    <property type="match status" value="1"/>
</dbReference>
<sequence length="214" mass="23359">MPSSANASLITLINPSAQASEDFKSLRTKLNYSYKSENMKSFLITSIKSQEGKSVLAANLAISYAQAGKRVLLIDANLRAPMLHKFFHMENHMGLSDLLSGKKHPGNVPITTYVDGLSLLPAGAETGLHATELLASNYLKLALDQFSTEYDMIFVDSSAANKTADSFLLAVHCDGVVLAVKKRTVKQEEVVTFKQNLDAIKGNLVGFVFIDFEK</sequence>
<dbReference type="RefSeq" id="WP_155614513.1">
    <property type="nucleotide sequence ID" value="NZ_WNZX01000006.1"/>
</dbReference>
<keyword evidence="4" id="KW-0808">Transferase</keyword>
<dbReference type="InterPro" id="IPR050445">
    <property type="entry name" value="Bact_polysacc_biosynth/exp"/>
</dbReference>
<evidence type="ECO:0000256" key="2">
    <source>
        <dbReference type="ARBA" id="ARBA00022840"/>
    </source>
</evidence>
<dbReference type="InterPro" id="IPR002586">
    <property type="entry name" value="CobQ/CobB/MinD/ParA_Nub-bd_dom"/>
</dbReference>
<dbReference type="Pfam" id="PF01656">
    <property type="entry name" value="CbiA"/>
    <property type="match status" value="1"/>
</dbReference>
<evidence type="ECO:0000313" key="4">
    <source>
        <dbReference type="EMBL" id="MUG70826.1"/>
    </source>
</evidence>
<dbReference type="Gene3D" id="3.40.50.300">
    <property type="entry name" value="P-loop containing nucleotide triphosphate hydrolases"/>
    <property type="match status" value="1"/>
</dbReference>